<evidence type="ECO:0000313" key="1">
    <source>
        <dbReference type="EMBL" id="GIJ34500.1"/>
    </source>
</evidence>
<keyword evidence="2" id="KW-1185">Reference proteome</keyword>
<reference evidence="1" key="1">
    <citation type="submission" date="2021-01" db="EMBL/GenBank/DDBJ databases">
        <title>Whole genome shotgun sequence of Verrucosispora sediminis NBRC 107745.</title>
        <authorList>
            <person name="Komaki H."/>
            <person name="Tamura T."/>
        </authorList>
    </citation>
    <scope>NUCLEOTIDE SEQUENCE</scope>
    <source>
        <strain evidence="1">NBRC 107745</strain>
    </source>
</reference>
<protein>
    <submittedName>
        <fullName evidence="1">Uncharacterized protein</fullName>
    </submittedName>
</protein>
<evidence type="ECO:0000313" key="2">
    <source>
        <dbReference type="Proteomes" id="UP000607311"/>
    </source>
</evidence>
<sequence>MGRRLGRALSGLLAVPAAALTPLVALAVLVSVCGALVVIQRFSAADARARIKASVHAEERAVEVAASEWRRQHL</sequence>
<comment type="caution">
    <text evidence="1">The sequence shown here is derived from an EMBL/GenBank/DDBJ whole genome shotgun (WGS) entry which is preliminary data.</text>
</comment>
<gene>
    <name evidence="1" type="ORF">Vse01_36480</name>
</gene>
<name>A0A9W5UWD5_9ACTN</name>
<accession>A0A9W5UWD5</accession>
<dbReference type="EMBL" id="BOPD01000022">
    <property type="protein sequence ID" value="GIJ34500.1"/>
    <property type="molecule type" value="Genomic_DNA"/>
</dbReference>
<organism evidence="1 2">
    <name type="scientific">Micromonospora sediminimaris</name>
    <dbReference type="NCBI Taxonomy" id="547162"/>
    <lineage>
        <taxon>Bacteria</taxon>
        <taxon>Bacillati</taxon>
        <taxon>Actinomycetota</taxon>
        <taxon>Actinomycetes</taxon>
        <taxon>Micromonosporales</taxon>
        <taxon>Micromonosporaceae</taxon>
        <taxon>Micromonospora</taxon>
    </lineage>
</organism>
<dbReference type="AlphaFoldDB" id="A0A9W5UWD5"/>
<dbReference type="RefSeq" id="WP_093408652.1">
    <property type="nucleotide sequence ID" value="NZ_BOPD01000022.1"/>
</dbReference>
<proteinExistence type="predicted"/>
<dbReference type="Proteomes" id="UP000607311">
    <property type="component" value="Unassembled WGS sequence"/>
</dbReference>